<name>A0AAE3LR20_9BACT</name>
<accession>A0AAE3LR20</accession>
<organism evidence="1 2">
    <name type="scientific">Haoranjiania flava</name>
    <dbReference type="NCBI Taxonomy" id="1856322"/>
    <lineage>
        <taxon>Bacteria</taxon>
        <taxon>Pseudomonadati</taxon>
        <taxon>Bacteroidota</taxon>
        <taxon>Chitinophagia</taxon>
        <taxon>Chitinophagales</taxon>
        <taxon>Chitinophagaceae</taxon>
        <taxon>Haoranjiania</taxon>
    </lineage>
</organism>
<evidence type="ECO:0000313" key="1">
    <source>
        <dbReference type="EMBL" id="MCU7695025.1"/>
    </source>
</evidence>
<keyword evidence="2" id="KW-1185">Reference proteome</keyword>
<reference evidence="1" key="1">
    <citation type="submission" date="2022-10" db="EMBL/GenBank/DDBJ databases">
        <authorList>
            <person name="Kim H.S."/>
            <person name="Kim J.-S."/>
            <person name="Suh M.K."/>
            <person name="Eom M.K."/>
            <person name="Lee J.-S."/>
        </authorList>
    </citation>
    <scope>NUCLEOTIDE SEQUENCE</scope>
    <source>
        <strain evidence="1">LIP-5</strain>
    </source>
</reference>
<evidence type="ECO:0000313" key="2">
    <source>
        <dbReference type="Proteomes" id="UP001209317"/>
    </source>
</evidence>
<comment type="caution">
    <text evidence="1">The sequence shown here is derived from an EMBL/GenBank/DDBJ whole genome shotgun (WGS) entry which is preliminary data.</text>
</comment>
<dbReference type="Proteomes" id="UP001209317">
    <property type="component" value="Unassembled WGS sequence"/>
</dbReference>
<dbReference type="EMBL" id="JAOTPL010000017">
    <property type="protein sequence ID" value="MCU7695025.1"/>
    <property type="molecule type" value="Genomic_DNA"/>
</dbReference>
<dbReference type="AlphaFoldDB" id="A0AAE3LR20"/>
<protein>
    <submittedName>
        <fullName evidence="1">DUF4157 domain-containing protein</fullName>
    </submittedName>
</protein>
<dbReference type="RefSeq" id="WP_263038511.1">
    <property type="nucleotide sequence ID" value="NZ_JAOTPL010000017.1"/>
</dbReference>
<proteinExistence type="predicted"/>
<sequence length="119" mass="13860">MALDNNKVAIRENSLLARLGAIRLREKRMALTFGSTIHLYNVSKEKFLHSSSWVCHELKHVEQYKRMGFWKFLWKYLAYSAKYGYHNNPLEIEAREAECDTGLLAKYSIDGRTNETTTA</sequence>
<gene>
    <name evidence="1" type="ORF">OD355_10895</name>
</gene>